<reference evidence="3 4" key="1">
    <citation type="submission" date="2016-11" db="EMBL/GenBank/DDBJ databases">
        <authorList>
            <person name="Jaros S."/>
            <person name="Januszkiewicz K."/>
            <person name="Wedrychowicz H."/>
        </authorList>
    </citation>
    <scope>NUCLEOTIDE SEQUENCE [LARGE SCALE GENOMIC DNA]</scope>
    <source>
        <strain evidence="3 4">DSM 26897</strain>
    </source>
</reference>
<keyword evidence="4" id="KW-1185">Reference proteome</keyword>
<dbReference type="RefSeq" id="WP_073042870.1">
    <property type="nucleotide sequence ID" value="NZ_FQUO01000007.1"/>
</dbReference>
<dbReference type="OrthoDB" id="1401444at2"/>
<dbReference type="Proteomes" id="UP000184368">
    <property type="component" value="Unassembled WGS sequence"/>
</dbReference>
<name>A0A1M5B331_9BACT</name>
<dbReference type="Gene3D" id="3.20.20.220">
    <property type="match status" value="1"/>
</dbReference>
<dbReference type="SUPFAM" id="SSF51730">
    <property type="entry name" value="FAD-linked oxidoreductase"/>
    <property type="match status" value="1"/>
</dbReference>
<dbReference type="InterPro" id="IPR015659">
    <property type="entry name" value="Proline_oxidase"/>
</dbReference>
<accession>A0A1M5B331</accession>
<evidence type="ECO:0000256" key="1">
    <source>
        <dbReference type="ARBA" id="ARBA00023002"/>
    </source>
</evidence>
<dbReference type="PANTHER" id="PTHR13914">
    <property type="entry name" value="PROLINE OXIDASE"/>
    <property type="match status" value="1"/>
</dbReference>
<evidence type="ECO:0000313" key="4">
    <source>
        <dbReference type="Proteomes" id="UP000184368"/>
    </source>
</evidence>
<dbReference type="InterPro" id="IPR029041">
    <property type="entry name" value="FAD-linked_oxidoreductase-like"/>
</dbReference>
<sequence>MITSPPVLSFDNTEIAFAHKTDKELKEAHFLFNSMSYPWLVKLGTRLTPWAIKSGLPVKGIIRNTIFKQFVGGETLEETTLAVQRMARYKVQVILDYGVEGMSGEASYDHARNEFIRVIHFAATQPNIPFMSVKVTGFARFALLEKLDAAMHVSGADTLVKRYHAALATLPATEQEEWERVVARFRTICEAAQEAGVGFLVDAEETWIQDPVDALTMVMMDVYNREKLVVYNTIQLYRHDRLAFLKKCGAAAVERNFLLGVKLVRGAYMEKERKRATEMGYASPIQPSKESSDQDYNEAVSFCIDHINRIGVIVASHNEYSNLLAVQLLDEKGLPHHHPHIHFSQLYGMSDNITYNLAKSGCSVSKYLPFGPIEDVIPYLMRRAQENTSVKGQTGRELALIEKELKRRRRN</sequence>
<dbReference type="PANTHER" id="PTHR13914:SF0">
    <property type="entry name" value="PROLINE DEHYDROGENASE 1, MITOCHONDRIAL"/>
    <property type="match status" value="1"/>
</dbReference>
<dbReference type="GO" id="GO:0004657">
    <property type="term" value="F:proline dehydrogenase activity"/>
    <property type="evidence" value="ECO:0007669"/>
    <property type="project" value="InterPro"/>
</dbReference>
<dbReference type="EMBL" id="FQUO01000007">
    <property type="protein sequence ID" value="SHF36855.1"/>
    <property type="molecule type" value="Genomic_DNA"/>
</dbReference>
<dbReference type="STRING" id="1302690.BUE76_16550"/>
<organism evidence="3 4">
    <name type="scientific">Cnuella takakiae</name>
    <dbReference type="NCBI Taxonomy" id="1302690"/>
    <lineage>
        <taxon>Bacteria</taxon>
        <taxon>Pseudomonadati</taxon>
        <taxon>Bacteroidota</taxon>
        <taxon>Chitinophagia</taxon>
        <taxon>Chitinophagales</taxon>
        <taxon>Chitinophagaceae</taxon>
        <taxon>Cnuella</taxon>
    </lineage>
</organism>
<evidence type="ECO:0000313" key="3">
    <source>
        <dbReference type="EMBL" id="SHF36855.1"/>
    </source>
</evidence>
<dbReference type="GO" id="GO:0071949">
    <property type="term" value="F:FAD binding"/>
    <property type="evidence" value="ECO:0007669"/>
    <property type="project" value="TreeGrafter"/>
</dbReference>
<protein>
    <submittedName>
        <fullName evidence="3">L-proline dehydrogenase</fullName>
    </submittedName>
</protein>
<dbReference type="Pfam" id="PF01619">
    <property type="entry name" value="Pro_dh"/>
    <property type="match status" value="1"/>
</dbReference>
<proteinExistence type="predicted"/>
<dbReference type="AlphaFoldDB" id="A0A1M5B331"/>
<gene>
    <name evidence="3" type="ORF">SAMN05444008_107115</name>
</gene>
<evidence type="ECO:0000259" key="2">
    <source>
        <dbReference type="Pfam" id="PF01619"/>
    </source>
</evidence>
<feature type="domain" description="Proline dehydrogenase" evidence="2">
    <location>
        <begin position="83"/>
        <end position="394"/>
    </location>
</feature>
<dbReference type="GO" id="GO:0010133">
    <property type="term" value="P:L-proline catabolic process to L-glutamate"/>
    <property type="evidence" value="ECO:0007669"/>
    <property type="project" value="TreeGrafter"/>
</dbReference>
<keyword evidence="1" id="KW-0560">Oxidoreductase</keyword>
<dbReference type="InterPro" id="IPR002872">
    <property type="entry name" value="Proline_DH_dom"/>
</dbReference>